<dbReference type="EMBL" id="JAIWJX010000002">
    <property type="protein sequence ID" value="MCK6256109.1"/>
    <property type="molecule type" value="Genomic_DNA"/>
</dbReference>
<feature type="compositionally biased region" description="Basic residues" evidence="1">
    <location>
        <begin position="36"/>
        <end position="61"/>
    </location>
</feature>
<reference evidence="2" key="1">
    <citation type="submission" date="2021-09" db="EMBL/GenBank/DDBJ databases">
        <title>Genome analysis of Fictibacillus sp. KIGAM418 isolated from marine sediment.</title>
        <authorList>
            <person name="Seo M.-J."/>
            <person name="Cho E.-S."/>
            <person name="Hwang C.Y."/>
        </authorList>
    </citation>
    <scope>NUCLEOTIDE SEQUENCE</scope>
    <source>
        <strain evidence="2">KIGAM418</strain>
    </source>
</reference>
<keyword evidence="3" id="KW-1185">Reference proteome</keyword>
<name>A0A9X1XEC6_9BACL</name>
<dbReference type="Proteomes" id="UP001139011">
    <property type="component" value="Unassembled WGS sequence"/>
</dbReference>
<organism evidence="2 3">
    <name type="scientific">Fictibacillus marinisediminis</name>
    <dbReference type="NCBI Taxonomy" id="2878389"/>
    <lineage>
        <taxon>Bacteria</taxon>
        <taxon>Bacillati</taxon>
        <taxon>Bacillota</taxon>
        <taxon>Bacilli</taxon>
        <taxon>Bacillales</taxon>
        <taxon>Fictibacillaceae</taxon>
        <taxon>Fictibacillus</taxon>
    </lineage>
</organism>
<evidence type="ECO:0000256" key="1">
    <source>
        <dbReference type="SAM" id="MobiDB-lite"/>
    </source>
</evidence>
<protein>
    <submittedName>
        <fullName evidence="2">Uncharacterized protein</fullName>
    </submittedName>
</protein>
<proteinExistence type="predicted"/>
<sequence length="61" mass="7079">MLKKLLKSILGGSHKRYSSSDYHKHSYKKFSSSDHGKKHYGKSHGHSYYKGKRRKSGFFSS</sequence>
<dbReference type="RefSeq" id="WP_248251824.1">
    <property type="nucleotide sequence ID" value="NZ_JAIWJX010000002.1"/>
</dbReference>
<dbReference type="AlphaFoldDB" id="A0A9X1XEC6"/>
<feature type="region of interest" description="Disordered" evidence="1">
    <location>
        <begin position="13"/>
        <end position="61"/>
    </location>
</feature>
<evidence type="ECO:0000313" key="3">
    <source>
        <dbReference type="Proteomes" id="UP001139011"/>
    </source>
</evidence>
<gene>
    <name evidence="2" type="ORF">LCY76_05770</name>
</gene>
<evidence type="ECO:0000313" key="2">
    <source>
        <dbReference type="EMBL" id="MCK6256109.1"/>
    </source>
</evidence>
<accession>A0A9X1XEC6</accession>
<comment type="caution">
    <text evidence="2">The sequence shown here is derived from an EMBL/GenBank/DDBJ whole genome shotgun (WGS) entry which is preliminary data.</text>
</comment>